<dbReference type="RefSeq" id="WP_083600473.1">
    <property type="nucleotide sequence ID" value="NZ_FQYL01000003.1"/>
</dbReference>
<organism evidence="6 7">
    <name type="scientific">Actinomyces denticolens</name>
    <dbReference type="NCBI Taxonomy" id="52767"/>
    <lineage>
        <taxon>Bacteria</taxon>
        <taxon>Bacillati</taxon>
        <taxon>Actinomycetota</taxon>
        <taxon>Actinomycetes</taxon>
        <taxon>Actinomycetales</taxon>
        <taxon>Actinomycetaceae</taxon>
        <taxon>Actinomyces</taxon>
    </lineage>
</organism>
<evidence type="ECO:0000256" key="5">
    <source>
        <dbReference type="SAM" id="MobiDB-lite"/>
    </source>
</evidence>
<dbReference type="PIRSF" id="PIRSF019345">
    <property type="entry name" value="ScpB"/>
    <property type="match status" value="1"/>
</dbReference>
<evidence type="ECO:0000256" key="4">
    <source>
        <dbReference type="ARBA" id="ARBA00023306"/>
    </source>
</evidence>
<sequence length="219" mass="22255">MSGNDAAAQAAPGADGEGAPAAGAVASDELLAATEAVLVVSDEPVTPAALGGALGLGAEEAEALLQALAAEYRGESAGAAGAAGRRRGFILRRVAGGWRLASAPEHAGIVEGFVIGGASARLSQAALETLAVVAYRQPVTRGRIAAIRGVNVDGVVRTLHARGLIEEAGNETSGAILYRTTNEFLEYLGIDSLDELPPLAPQLPDASQLEDIEHETETR</sequence>
<dbReference type="SUPFAM" id="SSF46785">
    <property type="entry name" value="Winged helix' DNA-binding domain"/>
    <property type="match status" value="2"/>
</dbReference>
<dbReference type="Gene3D" id="1.10.10.10">
    <property type="entry name" value="Winged helix-like DNA-binding domain superfamily/Winged helix DNA-binding domain"/>
    <property type="match status" value="2"/>
</dbReference>
<keyword evidence="7" id="KW-1185">Reference proteome</keyword>
<dbReference type="PANTHER" id="PTHR34298">
    <property type="entry name" value="SEGREGATION AND CONDENSATION PROTEIN B"/>
    <property type="match status" value="1"/>
</dbReference>
<keyword evidence="3" id="KW-0159">Chromosome partition</keyword>
<gene>
    <name evidence="6" type="ORF">SAMN05216246_103191</name>
</gene>
<dbReference type="EMBL" id="FQYL01000003">
    <property type="protein sequence ID" value="SHI63200.1"/>
    <property type="molecule type" value="Genomic_DNA"/>
</dbReference>
<protein>
    <submittedName>
        <fullName evidence="6">Condensin subunit ScpB</fullName>
    </submittedName>
</protein>
<accession>A0ABY1I5U6</accession>
<dbReference type="Proteomes" id="UP000184390">
    <property type="component" value="Unassembled WGS sequence"/>
</dbReference>
<evidence type="ECO:0000313" key="7">
    <source>
        <dbReference type="Proteomes" id="UP000184390"/>
    </source>
</evidence>
<dbReference type="PANTHER" id="PTHR34298:SF2">
    <property type="entry name" value="SEGREGATION AND CONDENSATION PROTEIN B"/>
    <property type="match status" value="1"/>
</dbReference>
<dbReference type="Pfam" id="PF04079">
    <property type="entry name" value="SMC_ScpB"/>
    <property type="match status" value="1"/>
</dbReference>
<proteinExistence type="predicted"/>
<feature type="region of interest" description="Disordered" evidence="5">
    <location>
        <begin position="1"/>
        <end position="21"/>
    </location>
</feature>
<dbReference type="NCBIfam" id="TIGR00281">
    <property type="entry name" value="SMC-Scp complex subunit ScpB"/>
    <property type="match status" value="1"/>
</dbReference>
<evidence type="ECO:0000256" key="2">
    <source>
        <dbReference type="ARBA" id="ARBA00022618"/>
    </source>
</evidence>
<comment type="caution">
    <text evidence="6">The sequence shown here is derived from an EMBL/GenBank/DDBJ whole genome shotgun (WGS) entry which is preliminary data.</text>
</comment>
<evidence type="ECO:0000313" key="6">
    <source>
        <dbReference type="EMBL" id="SHI63200.1"/>
    </source>
</evidence>
<dbReference type="InterPro" id="IPR005234">
    <property type="entry name" value="ScpB_csome_segregation"/>
</dbReference>
<evidence type="ECO:0000256" key="1">
    <source>
        <dbReference type="ARBA" id="ARBA00022490"/>
    </source>
</evidence>
<reference evidence="6 7" key="1">
    <citation type="submission" date="2016-11" db="EMBL/GenBank/DDBJ databases">
        <authorList>
            <person name="Varghese N."/>
            <person name="Submissions S."/>
        </authorList>
    </citation>
    <scope>NUCLEOTIDE SEQUENCE [LARGE SCALE GENOMIC DNA]</scope>
    <source>
        <strain evidence="6 7">PA</strain>
    </source>
</reference>
<evidence type="ECO:0000256" key="3">
    <source>
        <dbReference type="ARBA" id="ARBA00022829"/>
    </source>
</evidence>
<name>A0ABY1I5U6_9ACTO</name>
<keyword evidence="2" id="KW-0132">Cell division</keyword>
<dbReference type="InterPro" id="IPR036390">
    <property type="entry name" value="WH_DNA-bd_sf"/>
</dbReference>
<keyword evidence="1" id="KW-0963">Cytoplasm</keyword>
<keyword evidence="4" id="KW-0131">Cell cycle</keyword>
<dbReference type="InterPro" id="IPR036388">
    <property type="entry name" value="WH-like_DNA-bd_sf"/>
</dbReference>